<organism evidence="1 2">
    <name type="scientific">Aphis glycines</name>
    <name type="common">Soybean aphid</name>
    <dbReference type="NCBI Taxonomy" id="307491"/>
    <lineage>
        <taxon>Eukaryota</taxon>
        <taxon>Metazoa</taxon>
        <taxon>Ecdysozoa</taxon>
        <taxon>Arthropoda</taxon>
        <taxon>Hexapoda</taxon>
        <taxon>Insecta</taxon>
        <taxon>Pterygota</taxon>
        <taxon>Neoptera</taxon>
        <taxon>Paraneoptera</taxon>
        <taxon>Hemiptera</taxon>
        <taxon>Sternorrhyncha</taxon>
        <taxon>Aphidomorpha</taxon>
        <taxon>Aphidoidea</taxon>
        <taxon>Aphididae</taxon>
        <taxon>Aphidini</taxon>
        <taxon>Aphis</taxon>
        <taxon>Aphis</taxon>
    </lineage>
</organism>
<dbReference type="InterPro" id="IPR016181">
    <property type="entry name" value="Acyl_CoA_acyltransferase"/>
</dbReference>
<dbReference type="AlphaFoldDB" id="A0A6G0U8U2"/>
<evidence type="ECO:0000313" key="2">
    <source>
        <dbReference type="Proteomes" id="UP000475862"/>
    </source>
</evidence>
<dbReference type="Gene3D" id="3.40.630.30">
    <property type="match status" value="1"/>
</dbReference>
<protein>
    <recommendedName>
        <fullName evidence="3">N-acetyltransferase domain-containing protein</fullName>
    </recommendedName>
</protein>
<name>A0A6G0U8U2_APHGL</name>
<dbReference type="GO" id="GO:0008080">
    <property type="term" value="F:N-acetyltransferase activity"/>
    <property type="evidence" value="ECO:0007669"/>
    <property type="project" value="TreeGrafter"/>
</dbReference>
<keyword evidence="2" id="KW-1185">Reference proteome</keyword>
<dbReference type="SUPFAM" id="SSF55729">
    <property type="entry name" value="Acyl-CoA N-acyltransferases (Nat)"/>
    <property type="match status" value="1"/>
</dbReference>
<dbReference type="EMBL" id="VYZN01000001">
    <property type="protein sequence ID" value="KAE9544702.1"/>
    <property type="molecule type" value="Genomic_DNA"/>
</dbReference>
<proteinExistence type="predicted"/>
<gene>
    <name evidence="1" type="ORF">AGLY_000244</name>
</gene>
<dbReference type="PANTHER" id="PTHR20905">
    <property type="entry name" value="N-ACETYLTRANSFERASE-RELATED"/>
    <property type="match status" value="1"/>
</dbReference>
<comment type="caution">
    <text evidence="1">The sequence shown here is derived from an EMBL/GenBank/DDBJ whole genome shotgun (WGS) entry which is preliminary data.</text>
</comment>
<evidence type="ECO:0008006" key="3">
    <source>
        <dbReference type="Google" id="ProtNLM"/>
    </source>
</evidence>
<accession>A0A6G0U8U2</accession>
<reference evidence="1 2" key="1">
    <citation type="submission" date="2019-08" db="EMBL/GenBank/DDBJ databases">
        <title>The genome of the soybean aphid Biotype 1, its phylome, world population structure and adaptation to the North American continent.</title>
        <authorList>
            <person name="Giordano R."/>
            <person name="Donthu R.K."/>
            <person name="Hernandez A.G."/>
            <person name="Wright C.L."/>
            <person name="Zimin A.V."/>
        </authorList>
    </citation>
    <scope>NUCLEOTIDE SEQUENCE [LARGE SCALE GENOMIC DNA]</scope>
    <source>
        <tissue evidence="1">Whole aphids</tissue>
    </source>
</reference>
<sequence>MNKYSENIEIICAREEHIPNIKSTMKDFYLDEPVFKAQKIDVEKLDKSFYEYKKGDFTLVAIDKNNKAVASLAINSITKPDNALKQKIHADLYNKSNIDLYSALRFWSSIQSEPCLFKMLNVDTMWEIKTLATAQQYRNLGLSTVVAKQSFEAALLNDDISVICMDCTNYFSAKIAKNLGMECVVKKHFSEYTDDNGHPWIKNIPDPPNDTVNVFIFKKKNYKN</sequence>
<dbReference type="PANTHER" id="PTHR20905:SF1">
    <property type="entry name" value="AT07410P-RELATED"/>
    <property type="match status" value="1"/>
</dbReference>
<dbReference type="OrthoDB" id="41532at2759"/>
<evidence type="ECO:0000313" key="1">
    <source>
        <dbReference type="EMBL" id="KAE9544702.1"/>
    </source>
</evidence>
<dbReference type="Proteomes" id="UP000475862">
    <property type="component" value="Unassembled WGS sequence"/>
</dbReference>